<dbReference type="OrthoDB" id="30861at2157"/>
<reference evidence="1 2" key="1">
    <citation type="journal article" date="2011" name="J. Bacteriol.">
        <title>Complete genome sequence of 'Vulcanisaeta moutnovskia' strain 768-28, a novel member of the hyperthermophilic crenarchaeal genus vulcanisaeta.</title>
        <authorList>
            <person name="Gumerov V.M."/>
            <person name="Mardanov A.V."/>
            <person name="Beletsky A.V."/>
            <person name="Prokofeva M.I."/>
            <person name="Bonch-Osmolovskaya E.A."/>
            <person name="Ravin N.V."/>
            <person name="Skryabin K.G."/>
        </authorList>
    </citation>
    <scope>NUCLEOTIDE SEQUENCE [LARGE SCALE GENOMIC DNA]</scope>
    <source>
        <strain evidence="1 2">768-28</strain>
    </source>
</reference>
<keyword evidence="2" id="KW-1185">Reference proteome</keyword>
<gene>
    <name evidence="1" type="ordered locus">VMUT_1138</name>
</gene>
<dbReference type="HOGENOM" id="CLU_167329_0_0_2"/>
<dbReference type="Proteomes" id="UP000007485">
    <property type="component" value="Chromosome"/>
</dbReference>
<dbReference type="KEGG" id="vmo:VMUT_1138"/>
<dbReference type="EMBL" id="CP002529">
    <property type="protein sequence ID" value="ADY01343.1"/>
    <property type="molecule type" value="Genomic_DNA"/>
</dbReference>
<dbReference type="GeneID" id="10288790"/>
<dbReference type="AlphaFoldDB" id="F0QYA6"/>
<evidence type="ECO:0000313" key="1">
    <source>
        <dbReference type="EMBL" id="ADY01343.1"/>
    </source>
</evidence>
<evidence type="ECO:0000313" key="2">
    <source>
        <dbReference type="Proteomes" id="UP000007485"/>
    </source>
</evidence>
<sequence length="120" mass="14095">MAFTEEIRVGRRGLPINGFPYMMRIYINNQVLIPANLIRSLGLDRVRYVDVIMEYNGQKIELGNVRLLKTRHTDSRQFTIPREVRERYGIKPFDEVIIHMIIPRQKAMINASIRGLIQIN</sequence>
<name>F0QYA6_VULM7</name>
<dbReference type="InterPro" id="IPR037914">
    <property type="entry name" value="SpoVT-AbrB_sf"/>
</dbReference>
<dbReference type="RefSeq" id="WP_013604505.1">
    <property type="nucleotide sequence ID" value="NC_015151.1"/>
</dbReference>
<dbReference type="SUPFAM" id="SSF89447">
    <property type="entry name" value="AbrB/MazE/MraZ-like"/>
    <property type="match status" value="1"/>
</dbReference>
<protein>
    <submittedName>
        <fullName evidence="1">AbrB family transcriptional regulator</fullName>
    </submittedName>
</protein>
<dbReference type="eggNOG" id="arCOG00818">
    <property type="taxonomic scope" value="Archaea"/>
</dbReference>
<accession>F0QYA6</accession>
<organism evidence="1 2">
    <name type="scientific">Vulcanisaeta moutnovskia (strain 768-28)</name>
    <dbReference type="NCBI Taxonomy" id="985053"/>
    <lineage>
        <taxon>Archaea</taxon>
        <taxon>Thermoproteota</taxon>
        <taxon>Thermoprotei</taxon>
        <taxon>Thermoproteales</taxon>
        <taxon>Thermoproteaceae</taxon>
        <taxon>Vulcanisaeta</taxon>
    </lineage>
</organism>
<proteinExistence type="predicted"/>